<protein>
    <submittedName>
        <fullName evidence="1">Uncharacterized protein</fullName>
    </submittedName>
</protein>
<dbReference type="Pfam" id="PF20242">
    <property type="entry name" value="Emfourin"/>
    <property type="match status" value="1"/>
</dbReference>
<dbReference type="Proteomes" id="UP000281118">
    <property type="component" value="Unassembled WGS sequence"/>
</dbReference>
<dbReference type="EMBL" id="RXFT01000001">
    <property type="protein sequence ID" value="RUR66341.1"/>
    <property type="molecule type" value="Genomic_DNA"/>
</dbReference>
<sequence length="110" mass="11711">MIELPPLDSIRAVRIARDGGLAWTPGLSRPRSFSLDGCDAVARQRIGQALRDAASCGSEGGAGAQGGDRRSYRVEILVDDCGIAARPAISFEVPEEQAPESLAWMWKEAG</sequence>
<dbReference type="RefSeq" id="WP_126019903.1">
    <property type="nucleotide sequence ID" value="NZ_RXFT01000001.1"/>
</dbReference>
<proteinExistence type="predicted"/>
<evidence type="ECO:0000313" key="1">
    <source>
        <dbReference type="EMBL" id="RUR66341.1"/>
    </source>
</evidence>
<name>A0A433MEI5_9BURK</name>
<evidence type="ECO:0000313" key="2">
    <source>
        <dbReference type="Proteomes" id="UP000281118"/>
    </source>
</evidence>
<reference evidence="1 2" key="1">
    <citation type="submission" date="2018-12" db="EMBL/GenBank/DDBJ databases">
        <title>The genome sequences of Variovorax guangxiensis DSM 27352.</title>
        <authorList>
            <person name="Gao J."/>
            <person name="Sun J."/>
        </authorList>
    </citation>
    <scope>NUCLEOTIDE SEQUENCE [LARGE SCALE GENOMIC DNA]</scope>
    <source>
        <strain evidence="1 2">DSM 27352</strain>
    </source>
</reference>
<organism evidence="1 2">
    <name type="scientific">Variovorax guangxiensis</name>
    <dbReference type="NCBI Taxonomy" id="1775474"/>
    <lineage>
        <taxon>Bacteria</taxon>
        <taxon>Pseudomonadati</taxon>
        <taxon>Pseudomonadota</taxon>
        <taxon>Betaproteobacteria</taxon>
        <taxon>Burkholderiales</taxon>
        <taxon>Comamonadaceae</taxon>
        <taxon>Variovorax</taxon>
    </lineage>
</organism>
<dbReference type="InterPro" id="IPR049457">
    <property type="entry name" value="Emfourin"/>
</dbReference>
<accession>A0A433MEI5</accession>
<dbReference type="AlphaFoldDB" id="A0A433MEI5"/>
<comment type="caution">
    <text evidence="1">The sequence shown here is derived from an EMBL/GenBank/DDBJ whole genome shotgun (WGS) entry which is preliminary data.</text>
</comment>
<gene>
    <name evidence="1" type="ORF">EJP67_04630</name>
</gene>
<dbReference type="OrthoDB" id="8658956at2"/>